<reference evidence="1 2" key="1">
    <citation type="submission" date="2020-11" db="EMBL/GenBank/DDBJ databases">
        <title>WGS of Herminiimonas contaminans strain Marseille-Q4544 isolated from planarians Schmidtea mediterranea.</title>
        <authorList>
            <person name="Kangale L."/>
        </authorList>
    </citation>
    <scope>NUCLEOTIDE SEQUENCE [LARGE SCALE GENOMIC DNA]</scope>
    <source>
        <strain evidence="1 2">Marseille-Q4544</strain>
    </source>
</reference>
<keyword evidence="2" id="KW-1185">Reference proteome</keyword>
<sequence>MIRSQFGKAKPKLRKCRICPTRFESRSMAHVVCSPPCTLELAERKRLKAAAKREQEERAAHRVRKQAAKKHGEWEGDLQKLVNKWVRVVRDVNEPCISCGTTKTVQWEAGHYIAVGANNTLRFVLDNIHKQCHRCNVQLSSNAIMYRVALVKKIGVERVEWLEGPHATNKISIPELQAEIARYKGLIKLADKEVA</sequence>
<dbReference type="InterPro" id="IPR008713">
    <property type="entry name" value="Phage_lambda_NinG"/>
</dbReference>
<dbReference type="Pfam" id="PF05766">
    <property type="entry name" value="NinG"/>
    <property type="match status" value="1"/>
</dbReference>
<name>A0ABS0EV12_9BURK</name>
<dbReference type="RefSeq" id="WP_195875269.1">
    <property type="nucleotide sequence ID" value="NZ_JADOEL010000005.1"/>
</dbReference>
<organism evidence="1 2">
    <name type="scientific">Herminiimonas contaminans</name>
    <dbReference type="NCBI Taxonomy" id="1111140"/>
    <lineage>
        <taxon>Bacteria</taxon>
        <taxon>Pseudomonadati</taxon>
        <taxon>Pseudomonadota</taxon>
        <taxon>Betaproteobacteria</taxon>
        <taxon>Burkholderiales</taxon>
        <taxon>Oxalobacteraceae</taxon>
        <taxon>Herminiimonas</taxon>
    </lineage>
</organism>
<comment type="caution">
    <text evidence="1">The sequence shown here is derived from an EMBL/GenBank/DDBJ whole genome shotgun (WGS) entry which is preliminary data.</text>
</comment>
<protein>
    <submittedName>
        <fullName evidence="1">Recombination protein NinG</fullName>
    </submittedName>
</protein>
<dbReference type="EMBL" id="JADOEL010000005">
    <property type="protein sequence ID" value="MBF8177677.1"/>
    <property type="molecule type" value="Genomic_DNA"/>
</dbReference>
<proteinExistence type="predicted"/>
<gene>
    <name evidence="1" type="ORF">IXC47_08295</name>
</gene>
<dbReference type="Proteomes" id="UP000657372">
    <property type="component" value="Unassembled WGS sequence"/>
</dbReference>
<evidence type="ECO:0000313" key="2">
    <source>
        <dbReference type="Proteomes" id="UP000657372"/>
    </source>
</evidence>
<evidence type="ECO:0000313" key="1">
    <source>
        <dbReference type="EMBL" id="MBF8177677.1"/>
    </source>
</evidence>
<accession>A0ABS0EV12</accession>